<organism evidence="6 7">
    <name type="scientific">Candidatus Ghiorseimicrobium undicola</name>
    <dbReference type="NCBI Taxonomy" id="1974746"/>
    <lineage>
        <taxon>Bacteria</taxon>
        <taxon>Pseudomonadati</taxon>
        <taxon>Candidatus Omnitrophota</taxon>
        <taxon>Candidatus Ghiorseimicrobium</taxon>
    </lineage>
</organism>
<accession>A0A2H0LX93</accession>
<dbReference type="InterPro" id="IPR000887">
    <property type="entry name" value="Aldlse_KDPG_KHG"/>
</dbReference>
<dbReference type="CDD" id="cd00452">
    <property type="entry name" value="KDPG_aldolase"/>
    <property type="match status" value="1"/>
</dbReference>
<dbReference type="InterPro" id="IPR013785">
    <property type="entry name" value="Aldolase_TIM"/>
</dbReference>
<dbReference type="PANTHER" id="PTHR30246">
    <property type="entry name" value="2-KETO-3-DEOXY-6-PHOSPHOGLUCONATE ALDOLASE"/>
    <property type="match status" value="1"/>
</dbReference>
<gene>
    <name evidence="6" type="ORF">COV72_05220</name>
</gene>
<dbReference type="Proteomes" id="UP000229641">
    <property type="component" value="Unassembled WGS sequence"/>
</dbReference>
<dbReference type="EMBL" id="PCWA01000075">
    <property type="protein sequence ID" value="PIQ89043.1"/>
    <property type="molecule type" value="Genomic_DNA"/>
</dbReference>
<protein>
    <submittedName>
        <fullName evidence="6">2-dehydro-3-deoxyphosphogluconate aldolase</fullName>
    </submittedName>
</protein>
<comment type="pathway">
    <text evidence="1">Carbohydrate acid metabolism.</text>
</comment>
<dbReference type="SUPFAM" id="SSF51569">
    <property type="entry name" value="Aldolase"/>
    <property type="match status" value="1"/>
</dbReference>
<keyword evidence="4" id="KW-0456">Lyase</keyword>
<comment type="caution">
    <text evidence="6">The sequence shown here is derived from an EMBL/GenBank/DDBJ whole genome shotgun (WGS) entry which is preliminary data.</text>
</comment>
<proteinExistence type="inferred from homology"/>
<sequence>MDIKEFKKLPIMGILRGIKMDRLDELVSAILSSGLKTIELAMNTYKAPQILAKIVELSGKKLIVGAGTVLTVDDLKKALDNGAGFIVMPTLAVDVVQYCAKNKIPVFAGALTPQEIYNAWCLGASMVKVFPAKFFGPEYFREIKGPFPQIELLACGGVNIKNIGLFFSNGASAVAFGASIFRKDWIASGQFLRIQESIKALIDSKDKGPSQIFFI</sequence>
<evidence type="ECO:0000313" key="6">
    <source>
        <dbReference type="EMBL" id="PIQ89043.1"/>
    </source>
</evidence>
<reference evidence="6 7" key="1">
    <citation type="submission" date="2017-09" db="EMBL/GenBank/DDBJ databases">
        <title>Depth-based differentiation of microbial function through sediment-hosted aquifers and enrichment of novel symbionts in the deep terrestrial subsurface.</title>
        <authorList>
            <person name="Probst A.J."/>
            <person name="Ladd B."/>
            <person name="Jarett J.K."/>
            <person name="Geller-Mcgrath D.E."/>
            <person name="Sieber C.M."/>
            <person name="Emerson J.B."/>
            <person name="Anantharaman K."/>
            <person name="Thomas B.C."/>
            <person name="Malmstrom R."/>
            <person name="Stieglmeier M."/>
            <person name="Klingl A."/>
            <person name="Woyke T."/>
            <person name="Ryan C.M."/>
            <person name="Banfield J.F."/>
        </authorList>
    </citation>
    <scope>NUCLEOTIDE SEQUENCE [LARGE SCALE GENOMIC DNA]</scope>
    <source>
        <strain evidence="6">CG11_big_fil_rev_8_21_14_0_20_42_13</strain>
    </source>
</reference>
<comment type="similarity">
    <text evidence="2">Belongs to the KHG/KDPG aldolase family.</text>
</comment>
<dbReference type="GO" id="GO:0016829">
    <property type="term" value="F:lyase activity"/>
    <property type="evidence" value="ECO:0007669"/>
    <property type="project" value="UniProtKB-KW"/>
</dbReference>
<dbReference type="AlphaFoldDB" id="A0A2H0LX93"/>
<evidence type="ECO:0000256" key="2">
    <source>
        <dbReference type="ARBA" id="ARBA00006906"/>
    </source>
</evidence>
<evidence type="ECO:0000256" key="3">
    <source>
        <dbReference type="ARBA" id="ARBA00011233"/>
    </source>
</evidence>
<evidence type="ECO:0000313" key="7">
    <source>
        <dbReference type="Proteomes" id="UP000229641"/>
    </source>
</evidence>
<comment type="subunit">
    <text evidence="3">Homotrimer.</text>
</comment>
<evidence type="ECO:0000256" key="5">
    <source>
        <dbReference type="ARBA" id="ARBA00023277"/>
    </source>
</evidence>
<keyword evidence="5" id="KW-0119">Carbohydrate metabolism</keyword>
<evidence type="ECO:0000256" key="4">
    <source>
        <dbReference type="ARBA" id="ARBA00023239"/>
    </source>
</evidence>
<dbReference type="Pfam" id="PF01081">
    <property type="entry name" value="Aldolase"/>
    <property type="match status" value="1"/>
</dbReference>
<dbReference type="Gene3D" id="3.20.20.70">
    <property type="entry name" value="Aldolase class I"/>
    <property type="match status" value="1"/>
</dbReference>
<evidence type="ECO:0000256" key="1">
    <source>
        <dbReference type="ARBA" id="ARBA00004761"/>
    </source>
</evidence>
<name>A0A2H0LX93_9BACT</name>
<dbReference type="PANTHER" id="PTHR30246:SF1">
    <property type="entry name" value="2-DEHYDRO-3-DEOXY-6-PHOSPHOGALACTONATE ALDOLASE-RELATED"/>
    <property type="match status" value="1"/>
</dbReference>